<feature type="signal peptide" evidence="1">
    <location>
        <begin position="1"/>
        <end position="24"/>
    </location>
</feature>
<evidence type="ECO:0008006" key="4">
    <source>
        <dbReference type="Google" id="ProtNLM"/>
    </source>
</evidence>
<comment type="caution">
    <text evidence="2">The sequence shown here is derived from an EMBL/GenBank/DDBJ whole genome shotgun (WGS) entry which is preliminary data.</text>
</comment>
<dbReference type="EMBL" id="JAVIDA010000004">
    <property type="protein sequence ID" value="MDQ9070691.1"/>
    <property type="molecule type" value="Genomic_DNA"/>
</dbReference>
<evidence type="ECO:0000313" key="2">
    <source>
        <dbReference type="EMBL" id="MDQ9070691.1"/>
    </source>
</evidence>
<organism evidence="2 3">
    <name type="scientific">Acinetobacter gerneri</name>
    <dbReference type="NCBI Taxonomy" id="202952"/>
    <lineage>
        <taxon>Bacteria</taxon>
        <taxon>Pseudomonadati</taxon>
        <taxon>Pseudomonadota</taxon>
        <taxon>Gammaproteobacteria</taxon>
        <taxon>Moraxellales</taxon>
        <taxon>Moraxellaceae</taxon>
        <taxon>Acinetobacter</taxon>
    </lineage>
</organism>
<evidence type="ECO:0000256" key="1">
    <source>
        <dbReference type="SAM" id="SignalP"/>
    </source>
</evidence>
<reference evidence="2" key="1">
    <citation type="submission" date="2023-08" db="EMBL/GenBank/DDBJ databases">
        <title>Emergence of clinically-relevant ST2 carbapenem-resistant Acinetobacter baumannii strains in hospital sewages in Zhejiang, East of China.</title>
        <authorList>
            <person name="Kaichao C."/>
            <person name="Zhang R."/>
        </authorList>
    </citation>
    <scope>NUCLEOTIDE SEQUENCE</scope>
    <source>
        <strain evidence="2">M-SY-60</strain>
    </source>
</reference>
<protein>
    <recommendedName>
        <fullName evidence="4">DUF3757 domain-containing protein</fullName>
    </recommendedName>
</protein>
<dbReference type="RefSeq" id="WP_004863146.1">
    <property type="nucleotide sequence ID" value="NZ_BBLI01000016.1"/>
</dbReference>
<name>A0AAW8JD66_9GAMM</name>
<dbReference type="Proteomes" id="UP001243195">
    <property type="component" value="Unassembled WGS sequence"/>
</dbReference>
<dbReference type="GeneID" id="84209491"/>
<evidence type="ECO:0000313" key="3">
    <source>
        <dbReference type="Proteomes" id="UP001243195"/>
    </source>
</evidence>
<proteinExistence type="predicted"/>
<dbReference type="AlphaFoldDB" id="A0AAW8JD66"/>
<feature type="chain" id="PRO_5043779249" description="DUF3757 domain-containing protein" evidence="1">
    <location>
        <begin position="25"/>
        <end position="129"/>
    </location>
</feature>
<sequence length="129" mass="14874">MNKLLKTLAYSGFISAMLFSHANAATPLTGLWEETIISDDYDSDDKDQYYISSYGEQILINSVNYPDYAIGQVKQEGKKLTFTMVNLVDPEETYILNYTCNETVRAKEMKCKFVNQKDESEDNIIWKKK</sequence>
<keyword evidence="1" id="KW-0732">Signal</keyword>
<gene>
    <name evidence="2" type="ORF">RFH51_04365</name>
</gene>
<accession>A0AAW8JD66</accession>